<dbReference type="RefSeq" id="WP_112991930.1">
    <property type="nucleotide sequence ID" value="NZ_PTLZ01000002.1"/>
</dbReference>
<dbReference type="PANTHER" id="PTHR44520:SF1">
    <property type="entry name" value="TWO-COMPONENT SYSTEM REGULATORY PROTEIN"/>
    <property type="match status" value="1"/>
</dbReference>
<evidence type="ECO:0000259" key="2">
    <source>
        <dbReference type="PROSITE" id="PS50110"/>
    </source>
</evidence>
<dbReference type="CDD" id="cd17557">
    <property type="entry name" value="REC_Rcp-like"/>
    <property type="match status" value="1"/>
</dbReference>
<proteinExistence type="predicted"/>
<dbReference type="OrthoDB" id="9793549at2"/>
<dbReference type="Gene3D" id="3.40.50.2300">
    <property type="match status" value="1"/>
</dbReference>
<feature type="modified residue" description="4-aspartylphosphate" evidence="1">
    <location>
        <position position="69"/>
    </location>
</feature>
<name>A0A4V3BV49_9BURK</name>
<accession>A0A4V3BV49</accession>
<comment type="caution">
    <text evidence="3">The sequence shown here is derived from an EMBL/GenBank/DDBJ whole genome shotgun (WGS) entry which is preliminary data.</text>
</comment>
<evidence type="ECO:0000256" key="1">
    <source>
        <dbReference type="PROSITE-ProRule" id="PRU00169"/>
    </source>
</evidence>
<dbReference type="InterPro" id="IPR011006">
    <property type="entry name" value="CheY-like_superfamily"/>
</dbReference>
<keyword evidence="4" id="KW-1185">Reference proteome</keyword>
<organism evidence="3 4">
    <name type="scientific">Herminiimonas fonticola</name>
    <dbReference type="NCBI Taxonomy" id="303380"/>
    <lineage>
        <taxon>Bacteria</taxon>
        <taxon>Pseudomonadati</taxon>
        <taxon>Pseudomonadota</taxon>
        <taxon>Betaproteobacteria</taxon>
        <taxon>Burkholderiales</taxon>
        <taxon>Oxalobacteraceae</taxon>
        <taxon>Herminiimonas</taxon>
    </lineage>
</organism>
<dbReference type="SUPFAM" id="SSF52172">
    <property type="entry name" value="CheY-like"/>
    <property type="match status" value="1"/>
</dbReference>
<dbReference type="PANTHER" id="PTHR44520">
    <property type="entry name" value="RESPONSE REGULATOR RCP1-RELATED"/>
    <property type="match status" value="1"/>
</dbReference>
<evidence type="ECO:0000313" key="3">
    <source>
        <dbReference type="EMBL" id="TDN89838.1"/>
    </source>
</evidence>
<dbReference type="AlphaFoldDB" id="A0A4V3BV49"/>
<dbReference type="GO" id="GO:0000160">
    <property type="term" value="P:phosphorelay signal transduction system"/>
    <property type="evidence" value="ECO:0007669"/>
    <property type="project" value="InterPro"/>
</dbReference>
<reference evidence="3 4" key="1">
    <citation type="submission" date="2019-03" db="EMBL/GenBank/DDBJ databases">
        <title>Genomic Encyclopedia of Type Strains, Phase IV (KMG-IV): sequencing the most valuable type-strain genomes for metagenomic binning, comparative biology and taxonomic classification.</title>
        <authorList>
            <person name="Goeker M."/>
        </authorList>
    </citation>
    <scope>NUCLEOTIDE SEQUENCE [LARGE SCALE GENOMIC DNA]</scope>
    <source>
        <strain evidence="3 4">DSM 18555</strain>
    </source>
</reference>
<protein>
    <submittedName>
        <fullName evidence="3">Response regulator receiver domain-containing protein</fullName>
    </submittedName>
</protein>
<sequence length="149" mass="16810">MNDDMQPVHILLAEDTPTDAEMTLRALKKVGLVNNITWVKDGQEALDYIFRGGDFTDRITSDPTLIMLDLKMPKVNGLEVLKMIKTTDTTKLIPVIMLTSSAEEPDIVRCYEQGVNSYIVKPVESDKFFEEVSKAGFYWAILNRIPGAR</sequence>
<dbReference type="PROSITE" id="PS50110">
    <property type="entry name" value="RESPONSE_REGULATORY"/>
    <property type="match status" value="1"/>
</dbReference>
<dbReference type="Proteomes" id="UP000294737">
    <property type="component" value="Unassembled WGS sequence"/>
</dbReference>
<dbReference type="InterPro" id="IPR052893">
    <property type="entry name" value="TCS_response_regulator"/>
</dbReference>
<dbReference type="EMBL" id="SNWF01000005">
    <property type="protein sequence ID" value="TDN89838.1"/>
    <property type="molecule type" value="Genomic_DNA"/>
</dbReference>
<dbReference type="Pfam" id="PF00072">
    <property type="entry name" value="Response_reg"/>
    <property type="match status" value="1"/>
</dbReference>
<feature type="domain" description="Response regulatory" evidence="2">
    <location>
        <begin position="9"/>
        <end position="136"/>
    </location>
</feature>
<evidence type="ECO:0000313" key="4">
    <source>
        <dbReference type="Proteomes" id="UP000294737"/>
    </source>
</evidence>
<gene>
    <name evidence="3" type="ORF">EV677_1902</name>
</gene>
<dbReference type="InterPro" id="IPR001789">
    <property type="entry name" value="Sig_transdc_resp-reg_receiver"/>
</dbReference>
<dbReference type="SMART" id="SM00448">
    <property type="entry name" value="REC"/>
    <property type="match status" value="1"/>
</dbReference>
<keyword evidence="1" id="KW-0597">Phosphoprotein</keyword>